<sequence length="142" mass="16564">MSKLEDEKIKKGLICLICKQIVNNPIEMTCPDHKNVIVGGHCLEQFLNVNRCCYTKNKQMQQHIDNLNVICPLQFEQLYEKKGRGVICDFNGKLEHLNAHLDNACLLKLFECWFKPFGCNHNSFKPELEQHLISSMKFHFDL</sequence>
<dbReference type="InterPro" id="IPR013083">
    <property type="entry name" value="Znf_RING/FYVE/PHD"/>
</dbReference>
<keyword evidence="2" id="KW-1185">Reference proteome</keyword>
<dbReference type="Proteomes" id="UP000023152">
    <property type="component" value="Unassembled WGS sequence"/>
</dbReference>
<reference evidence="1 2" key="1">
    <citation type="journal article" date="2013" name="Curr. Biol.">
        <title>The Genome of the Foraminiferan Reticulomyxa filosa.</title>
        <authorList>
            <person name="Glockner G."/>
            <person name="Hulsmann N."/>
            <person name="Schleicher M."/>
            <person name="Noegel A.A."/>
            <person name="Eichinger L."/>
            <person name="Gallinger C."/>
            <person name="Pawlowski J."/>
            <person name="Sierra R."/>
            <person name="Euteneuer U."/>
            <person name="Pillet L."/>
            <person name="Moustafa A."/>
            <person name="Platzer M."/>
            <person name="Groth M."/>
            <person name="Szafranski K."/>
            <person name="Schliwa M."/>
        </authorList>
    </citation>
    <scope>NUCLEOTIDE SEQUENCE [LARGE SCALE GENOMIC DNA]</scope>
</reference>
<dbReference type="Gene3D" id="3.30.40.10">
    <property type="entry name" value="Zinc/RING finger domain, C3HC4 (zinc finger)"/>
    <property type="match status" value="1"/>
</dbReference>
<dbReference type="EMBL" id="ASPP01028601">
    <property type="protein sequence ID" value="ETO05051.1"/>
    <property type="molecule type" value="Genomic_DNA"/>
</dbReference>
<protein>
    <recommendedName>
        <fullName evidence="3">TRAF-type domain-containing protein</fullName>
    </recommendedName>
</protein>
<evidence type="ECO:0000313" key="2">
    <source>
        <dbReference type="Proteomes" id="UP000023152"/>
    </source>
</evidence>
<dbReference type="AlphaFoldDB" id="X6LUJ3"/>
<gene>
    <name evidence="1" type="ORF">RFI_32345</name>
</gene>
<comment type="caution">
    <text evidence="1">The sequence shown here is derived from an EMBL/GenBank/DDBJ whole genome shotgun (WGS) entry which is preliminary data.</text>
</comment>
<accession>X6LUJ3</accession>
<evidence type="ECO:0000313" key="1">
    <source>
        <dbReference type="EMBL" id="ETO05051.1"/>
    </source>
</evidence>
<feature type="non-terminal residue" evidence="1">
    <location>
        <position position="142"/>
    </location>
</feature>
<evidence type="ECO:0008006" key="3">
    <source>
        <dbReference type="Google" id="ProtNLM"/>
    </source>
</evidence>
<proteinExistence type="predicted"/>
<name>X6LUJ3_RETFI</name>
<organism evidence="1 2">
    <name type="scientific">Reticulomyxa filosa</name>
    <dbReference type="NCBI Taxonomy" id="46433"/>
    <lineage>
        <taxon>Eukaryota</taxon>
        <taxon>Sar</taxon>
        <taxon>Rhizaria</taxon>
        <taxon>Retaria</taxon>
        <taxon>Foraminifera</taxon>
        <taxon>Monothalamids</taxon>
        <taxon>Reticulomyxidae</taxon>
        <taxon>Reticulomyxa</taxon>
    </lineage>
</organism>